<keyword evidence="3" id="KW-0472">Membrane</keyword>
<dbReference type="Pfam" id="PF00059">
    <property type="entry name" value="Lectin_C"/>
    <property type="match status" value="1"/>
</dbReference>
<organism evidence="5 6">
    <name type="scientific">Betta splendens</name>
    <name type="common">Siamese fighting fish</name>
    <dbReference type="NCBI Taxonomy" id="158456"/>
    <lineage>
        <taxon>Eukaryota</taxon>
        <taxon>Metazoa</taxon>
        <taxon>Chordata</taxon>
        <taxon>Craniata</taxon>
        <taxon>Vertebrata</taxon>
        <taxon>Euteleostomi</taxon>
        <taxon>Actinopterygii</taxon>
        <taxon>Neopterygii</taxon>
        <taxon>Teleostei</taxon>
        <taxon>Neoteleostei</taxon>
        <taxon>Acanthomorphata</taxon>
        <taxon>Anabantaria</taxon>
        <taxon>Anabantiformes</taxon>
        <taxon>Anabantoidei</taxon>
        <taxon>Osphronemidae</taxon>
        <taxon>Betta</taxon>
    </lineage>
</organism>
<dbReference type="RefSeq" id="XP_028984012.1">
    <property type="nucleotide sequence ID" value="XM_029128179.3"/>
</dbReference>
<dbReference type="InterPro" id="IPR050828">
    <property type="entry name" value="C-type_lectin/matrix_domain"/>
</dbReference>
<feature type="compositionally biased region" description="Basic and acidic residues" evidence="2">
    <location>
        <begin position="46"/>
        <end position="58"/>
    </location>
</feature>
<dbReference type="InterPro" id="IPR016187">
    <property type="entry name" value="CTDL_fold"/>
</dbReference>
<dbReference type="SMART" id="SM00034">
    <property type="entry name" value="CLECT"/>
    <property type="match status" value="1"/>
</dbReference>
<feature type="domain" description="C-type lectin" evidence="4">
    <location>
        <begin position="173"/>
        <end position="293"/>
    </location>
</feature>
<evidence type="ECO:0000313" key="5">
    <source>
        <dbReference type="Proteomes" id="UP000515150"/>
    </source>
</evidence>
<dbReference type="Proteomes" id="UP000515150">
    <property type="component" value="Chromosome 16"/>
</dbReference>
<dbReference type="KEGG" id="bspl:114842559"/>
<evidence type="ECO:0000256" key="2">
    <source>
        <dbReference type="SAM" id="MobiDB-lite"/>
    </source>
</evidence>
<dbReference type="OrthoDB" id="538816at2759"/>
<feature type="region of interest" description="Disordered" evidence="2">
    <location>
        <begin position="1"/>
        <end position="66"/>
    </location>
</feature>
<reference evidence="6" key="1">
    <citation type="submission" date="2025-08" db="UniProtKB">
        <authorList>
            <consortium name="RefSeq"/>
        </authorList>
    </citation>
    <scope>IDENTIFICATION</scope>
</reference>
<dbReference type="InParanoid" id="A0A6P7KN24"/>
<evidence type="ECO:0000256" key="3">
    <source>
        <dbReference type="SAM" id="Phobius"/>
    </source>
</evidence>
<accession>A0A6P7KN24</accession>
<dbReference type="GeneID" id="114842559"/>
<evidence type="ECO:0000259" key="4">
    <source>
        <dbReference type="PROSITE" id="PS50041"/>
    </source>
</evidence>
<comment type="subcellular location">
    <subcellularLocation>
        <location evidence="1">Cell membrane</location>
        <topology evidence="1">Single-pass type II membrane protein</topology>
    </subcellularLocation>
</comment>
<keyword evidence="3" id="KW-1133">Transmembrane helix</keyword>
<protein>
    <submittedName>
        <fullName evidence="6">Natural killer cells antigen CD94-like</fullName>
    </submittedName>
</protein>
<dbReference type="PROSITE" id="PS50041">
    <property type="entry name" value="C_TYPE_LECTIN_2"/>
    <property type="match status" value="1"/>
</dbReference>
<dbReference type="PANTHER" id="PTHR45710:SF26">
    <property type="entry name" value="RH26557P"/>
    <property type="match status" value="1"/>
</dbReference>
<evidence type="ECO:0000313" key="6">
    <source>
        <dbReference type="RefSeq" id="XP_028984012.1"/>
    </source>
</evidence>
<keyword evidence="5" id="KW-1185">Reference proteome</keyword>
<name>A0A6P7KN24_BETSP</name>
<dbReference type="InterPro" id="IPR001304">
    <property type="entry name" value="C-type_lectin-like"/>
</dbReference>
<feature type="transmembrane region" description="Helical" evidence="3">
    <location>
        <begin position="78"/>
        <end position="100"/>
    </location>
</feature>
<dbReference type="SUPFAM" id="SSF56436">
    <property type="entry name" value="C-type lectin-like"/>
    <property type="match status" value="1"/>
</dbReference>
<proteinExistence type="predicted"/>
<dbReference type="Gene3D" id="3.10.100.10">
    <property type="entry name" value="Mannose-Binding Protein A, subunit A"/>
    <property type="match status" value="1"/>
</dbReference>
<gene>
    <name evidence="6" type="primary">LOC114842559</name>
</gene>
<evidence type="ECO:0000256" key="1">
    <source>
        <dbReference type="ARBA" id="ARBA00004401"/>
    </source>
</evidence>
<keyword evidence="3" id="KW-0812">Transmembrane</keyword>
<dbReference type="GO" id="GO:0005886">
    <property type="term" value="C:plasma membrane"/>
    <property type="evidence" value="ECO:0007669"/>
    <property type="project" value="UniProtKB-SubCell"/>
</dbReference>
<sequence>MEEEVNYSEVVFKSKSQPAPTEANHDLTVYSSVKREKKSVDVSPKANKDAGDSTDKRNISTTQSEAVKAASRSPHFRLLVVCSGTLCIVVVLSIIAIVYITKMMNDGKANFEAELGNLTAANQQLIMENSILLKDIHNLNWTMGVILRFNSFPVDAYCPNKTCRPCQSGWIQFQEKCYLFYENDSPWRTWDDSRTFCQSNGADLLVIDNPEEQSFISTNIKRYYDDFHGYWMGLKQRANNNWTWVDGRIATLQYWIKGVFGTSLPCALMIPVMNYTSNWAPAKCSMLNRFICESQVLIKSN</sequence>
<dbReference type="AlphaFoldDB" id="A0A6P7KN24"/>
<dbReference type="InterPro" id="IPR016186">
    <property type="entry name" value="C-type_lectin-like/link_sf"/>
</dbReference>
<dbReference type="PANTHER" id="PTHR45710">
    <property type="entry name" value="C-TYPE LECTIN DOMAIN-CONTAINING PROTEIN 180"/>
    <property type="match status" value="1"/>
</dbReference>